<organism evidence="2 3">
    <name type="scientific">Erysipelothrix larvae</name>
    <dbReference type="NCBI Taxonomy" id="1514105"/>
    <lineage>
        <taxon>Bacteria</taxon>
        <taxon>Bacillati</taxon>
        <taxon>Bacillota</taxon>
        <taxon>Erysipelotrichia</taxon>
        <taxon>Erysipelotrichales</taxon>
        <taxon>Erysipelotrichaceae</taxon>
        <taxon>Erysipelothrix</taxon>
    </lineage>
</organism>
<dbReference type="AlphaFoldDB" id="A0A0X8GZV7"/>
<dbReference type="OrthoDB" id="1646817at2"/>
<gene>
    <name evidence="2" type="ORF">AOC36_05710</name>
</gene>
<name>A0A0X8GZV7_9FIRM</name>
<dbReference type="KEGG" id="erl:AOC36_05710"/>
<evidence type="ECO:0000259" key="1">
    <source>
        <dbReference type="Pfam" id="PF08280"/>
    </source>
</evidence>
<dbReference type="InterPro" id="IPR013199">
    <property type="entry name" value="HTH_Mga_DNA-bd_dom"/>
</dbReference>
<evidence type="ECO:0000313" key="2">
    <source>
        <dbReference type="EMBL" id="AMC93492.1"/>
    </source>
</evidence>
<sequence length="476" mass="55565">MNIPLEFHIKRKLKMLNTLYYSQDPFTLSDLAKKLDTSESTLKNDLQKCNLIGEDGCIVTNIDKDTRMSLHNTIMTDSLFGKVFRLLLMNNGKQAHYYSSQLSMSRANFYKQVILLNNALCRYGGKIAVNDGYHIFATHEMRFRIFVFFYLVATHTESSDELISLYSPISRILNKNQLHFAHVEDTELWEDTYQCALFSIFVIRQSDPVTKCEVLDYEAQSKKVKLTKGDLSLLQSELPNVTKQTVIEALIQYRDMIESSKSLVSKKKMKEILDQYETQCSLCFKESLSAQQLDTLRQIMSIGVYLYELFPFNISGLSLTISDFFREFTMINDELIQNFDHFLSIASKNLNVDLSLYRNLLFYWVVINVGDFLFIPKKKILFLSRYYNQHLQFTNDKLVELLRIMKIDPEIVIAHENDYKHELRKNKYDLIMSDTMIDNDPKIIHFPFSNGVLVVASLFNQLSEIKNNELCKEIFD</sequence>
<dbReference type="Proteomes" id="UP000063781">
    <property type="component" value="Chromosome"/>
</dbReference>
<proteinExistence type="predicted"/>
<reference evidence="2 3" key="1">
    <citation type="submission" date="2015-10" db="EMBL/GenBank/DDBJ databases">
        <title>Erysipelothrix larvae sp. LV19 isolated from the larval gut of the rhinoceros beetle, Trypoxylus dichotomus.</title>
        <authorList>
            <person name="Lim S."/>
            <person name="Kim B.-C."/>
        </authorList>
    </citation>
    <scope>NUCLEOTIDE SEQUENCE [LARGE SCALE GENOMIC DNA]</scope>
    <source>
        <strain evidence="2 3">LV19</strain>
    </source>
</reference>
<dbReference type="RefSeq" id="WP_067632332.1">
    <property type="nucleotide sequence ID" value="NZ_CP013213.1"/>
</dbReference>
<evidence type="ECO:0000313" key="3">
    <source>
        <dbReference type="Proteomes" id="UP000063781"/>
    </source>
</evidence>
<protein>
    <recommendedName>
        <fullName evidence="1">M protein trans-acting positive regulator (MGA) HTH domain-containing protein</fullName>
    </recommendedName>
</protein>
<keyword evidence="3" id="KW-1185">Reference proteome</keyword>
<dbReference type="EMBL" id="CP013213">
    <property type="protein sequence ID" value="AMC93492.1"/>
    <property type="molecule type" value="Genomic_DNA"/>
</dbReference>
<accession>A0A0X8GZV7</accession>
<feature type="domain" description="M protein trans-acting positive regulator (MGA) HTH" evidence="1">
    <location>
        <begin position="9"/>
        <end position="50"/>
    </location>
</feature>
<dbReference type="STRING" id="1514105.AOC36_05710"/>
<dbReference type="Pfam" id="PF08280">
    <property type="entry name" value="HTH_Mga"/>
    <property type="match status" value="1"/>
</dbReference>